<dbReference type="AlphaFoldDB" id="A0AAV9J3F1"/>
<dbReference type="SMART" id="SM00905">
    <property type="entry name" value="FolB"/>
    <property type="match status" value="1"/>
</dbReference>
<proteinExistence type="predicted"/>
<accession>A0AAV9J3F1</accession>
<evidence type="ECO:0000313" key="3">
    <source>
        <dbReference type="EMBL" id="KAK4539404.1"/>
    </source>
</evidence>
<dbReference type="GO" id="GO:0004150">
    <property type="term" value="F:dihydroneopterin aldolase activity"/>
    <property type="evidence" value="ECO:0007669"/>
    <property type="project" value="InterPro"/>
</dbReference>
<protein>
    <recommendedName>
        <fullName evidence="2">Dihydroneopterin aldolase/epimerase domain-containing protein</fullName>
    </recommendedName>
</protein>
<dbReference type="SUPFAM" id="SSF55620">
    <property type="entry name" value="Tetrahydrobiopterin biosynthesis enzymes-like"/>
    <property type="match status" value="1"/>
</dbReference>
<feature type="domain" description="Dihydroneopterin aldolase/epimerase" evidence="2">
    <location>
        <begin position="150"/>
        <end position="264"/>
    </location>
</feature>
<organism evidence="3 4">
    <name type="scientific">Oleoguttula mirabilis</name>
    <dbReference type="NCBI Taxonomy" id="1507867"/>
    <lineage>
        <taxon>Eukaryota</taxon>
        <taxon>Fungi</taxon>
        <taxon>Dikarya</taxon>
        <taxon>Ascomycota</taxon>
        <taxon>Pezizomycotina</taxon>
        <taxon>Dothideomycetes</taxon>
        <taxon>Dothideomycetidae</taxon>
        <taxon>Mycosphaerellales</taxon>
        <taxon>Teratosphaeriaceae</taxon>
        <taxon>Oleoguttula</taxon>
    </lineage>
</organism>
<dbReference type="GO" id="GO:0046656">
    <property type="term" value="P:folic acid biosynthetic process"/>
    <property type="evidence" value="ECO:0007669"/>
    <property type="project" value="UniProtKB-KW"/>
</dbReference>
<dbReference type="EMBL" id="JAVFHQ010000096">
    <property type="protein sequence ID" value="KAK4539404.1"/>
    <property type="molecule type" value="Genomic_DNA"/>
</dbReference>
<reference evidence="3 4" key="1">
    <citation type="submission" date="2021-11" db="EMBL/GenBank/DDBJ databases">
        <title>Black yeast isolated from Biological Soil Crust.</title>
        <authorList>
            <person name="Kurbessoian T."/>
        </authorList>
    </citation>
    <scope>NUCLEOTIDE SEQUENCE [LARGE SCALE GENOMIC DNA]</scope>
    <source>
        <strain evidence="3 4">CCFEE 5522</strain>
    </source>
</reference>
<dbReference type="Proteomes" id="UP001324427">
    <property type="component" value="Unassembled WGS sequence"/>
</dbReference>
<dbReference type="Pfam" id="PF02152">
    <property type="entry name" value="FolB"/>
    <property type="match status" value="1"/>
</dbReference>
<gene>
    <name evidence="3" type="ORF">LTR36_010967</name>
</gene>
<dbReference type="Gene3D" id="3.30.1130.10">
    <property type="match status" value="2"/>
</dbReference>
<evidence type="ECO:0000313" key="4">
    <source>
        <dbReference type="Proteomes" id="UP001324427"/>
    </source>
</evidence>
<evidence type="ECO:0000256" key="1">
    <source>
        <dbReference type="ARBA" id="ARBA00022909"/>
    </source>
</evidence>
<name>A0AAV9J3F1_9PEZI</name>
<keyword evidence="1" id="KW-0289">Folate biosynthesis</keyword>
<dbReference type="InterPro" id="IPR043133">
    <property type="entry name" value="GTP-CH-I_C/QueF"/>
</dbReference>
<dbReference type="InterPro" id="IPR006157">
    <property type="entry name" value="FolB_dom"/>
</dbReference>
<evidence type="ECO:0000259" key="2">
    <source>
        <dbReference type="SMART" id="SM00905"/>
    </source>
</evidence>
<sequence length="298" mass="32217">MAANFATTATIMDSVSIKNLQLPHAITAPDVWSKAKEQPGLVSVKLVLRGEGFSAAASKDGLDATIHYGELAKRIRGTSHQSQSVDDVLDGVDSAVRKMASRDDGARFVVGRADVEVGLPKASMAGELITVTNVLYYDDSGKVEKVERAFTVRDVKLMVLVGVNAYERTAKQPVIAHLAVSWSVDPAEIRGGVLTEQLFQLEQTLVRIIGETSFETLETLADHTVKQLQERLLTELLPGCRVQLRLEKPRAIAFADAPAVEVVRQTPPGSREPTGIGAIAAHEGHAEPQLYIIKPYCG</sequence>
<keyword evidence="4" id="KW-1185">Reference proteome</keyword>
<comment type="caution">
    <text evidence="3">The sequence shown here is derived from an EMBL/GenBank/DDBJ whole genome shotgun (WGS) entry which is preliminary data.</text>
</comment>